<accession>A0A1Y1V9N6</accession>
<dbReference type="Pfam" id="PF12796">
    <property type="entry name" value="Ank_2"/>
    <property type="match status" value="2"/>
</dbReference>
<dbReference type="OrthoDB" id="366390at2759"/>
<dbReference type="SMART" id="SM00248">
    <property type="entry name" value="ANK"/>
    <property type="match status" value="6"/>
</dbReference>
<proteinExistence type="predicted"/>
<dbReference type="Gene3D" id="1.25.40.20">
    <property type="entry name" value="Ankyrin repeat-containing domain"/>
    <property type="match status" value="1"/>
</dbReference>
<dbReference type="EMBL" id="MCFH01000021">
    <property type="protein sequence ID" value="ORX50420.1"/>
    <property type="molecule type" value="Genomic_DNA"/>
</dbReference>
<evidence type="ECO:0000313" key="4">
    <source>
        <dbReference type="EMBL" id="ORX50420.1"/>
    </source>
</evidence>
<dbReference type="InterPro" id="IPR002110">
    <property type="entry name" value="Ankyrin_rpt"/>
</dbReference>
<keyword evidence="1" id="KW-0677">Repeat</keyword>
<organism evidence="4 5">
    <name type="scientific">Piromyces finnis</name>
    <dbReference type="NCBI Taxonomy" id="1754191"/>
    <lineage>
        <taxon>Eukaryota</taxon>
        <taxon>Fungi</taxon>
        <taxon>Fungi incertae sedis</taxon>
        <taxon>Chytridiomycota</taxon>
        <taxon>Chytridiomycota incertae sedis</taxon>
        <taxon>Neocallimastigomycetes</taxon>
        <taxon>Neocallimastigales</taxon>
        <taxon>Neocallimastigaceae</taxon>
        <taxon>Piromyces</taxon>
    </lineage>
</organism>
<dbReference type="PROSITE" id="PS50088">
    <property type="entry name" value="ANK_REPEAT"/>
    <property type="match status" value="2"/>
</dbReference>
<feature type="repeat" description="ANK" evidence="3">
    <location>
        <begin position="124"/>
        <end position="156"/>
    </location>
</feature>
<dbReference type="AlphaFoldDB" id="A0A1Y1V9N6"/>
<comment type="caution">
    <text evidence="4">The sequence shown here is derived from an EMBL/GenBank/DDBJ whole genome shotgun (WGS) entry which is preliminary data.</text>
</comment>
<evidence type="ECO:0000313" key="5">
    <source>
        <dbReference type="Proteomes" id="UP000193719"/>
    </source>
</evidence>
<keyword evidence="2 3" id="KW-0040">ANK repeat</keyword>
<feature type="repeat" description="ANK" evidence="3">
    <location>
        <begin position="230"/>
        <end position="262"/>
    </location>
</feature>
<keyword evidence="5" id="KW-1185">Reference proteome</keyword>
<evidence type="ECO:0000256" key="3">
    <source>
        <dbReference type="PROSITE-ProRule" id="PRU00023"/>
    </source>
</evidence>
<reference evidence="4 5" key="2">
    <citation type="submission" date="2016-08" db="EMBL/GenBank/DDBJ databases">
        <title>Pervasive Adenine N6-methylation of Active Genes in Fungi.</title>
        <authorList>
            <consortium name="DOE Joint Genome Institute"/>
            <person name="Mondo S.J."/>
            <person name="Dannebaum R.O."/>
            <person name="Kuo R.C."/>
            <person name="Labutti K."/>
            <person name="Haridas S."/>
            <person name="Kuo A."/>
            <person name="Salamov A."/>
            <person name="Ahrendt S.R."/>
            <person name="Lipzen A."/>
            <person name="Sullivan W."/>
            <person name="Andreopoulos W.B."/>
            <person name="Clum A."/>
            <person name="Lindquist E."/>
            <person name="Daum C."/>
            <person name="Ramamoorthy G.K."/>
            <person name="Gryganskyi A."/>
            <person name="Culley D."/>
            <person name="Magnuson J.K."/>
            <person name="James T.Y."/>
            <person name="O'Malley M.A."/>
            <person name="Stajich J.E."/>
            <person name="Spatafora J.W."/>
            <person name="Visel A."/>
            <person name="Grigoriev I.V."/>
        </authorList>
    </citation>
    <scope>NUCLEOTIDE SEQUENCE [LARGE SCALE GENOMIC DNA]</scope>
    <source>
        <strain evidence="5">finn</strain>
    </source>
</reference>
<dbReference type="STRING" id="1754191.A0A1Y1V9N6"/>
<protein>
    <submittedName>
        <fullName evidence="4">Ankyrin</fullName>
    </submittedName>
</protein>
<dbReference type="InterPro" id="IPR036770">
    <property type="entry name" value="Ankyrin_rpt-contain_sf"/>
</dbReference>
<dbReference type="PANTHER" id="PTHR24126">
    <property type="entry name" value="ANKYRIN REPEAT, PH AND SEC7 DOMAIN CONTAINING PROTEIN SECG-RELATED"/>
    <property type="match status" value="1"/>
</dbReference>
<dbReference type="SUPFAM" id="SSF48403">
    <property type="entry name" value="Ankyrin repeat"/>
    <property type="match status" value="2"/>
</dbReference>
<dbReference type="PANTHER" id="PTHR24126:SF14">
    <property type="entry name" value="ANK_REP_REGION DOMAIN-CONTAINING PROTEIN"/>
    <property type="match status" value="1"/>
</dbReference>
<dbReference type="Proteomes" id="UP000193719">
    <property type="component" value="Unassembled WGS sequence"/>
</dbReference>
<reference evidence="4 5" key="1">
    <citation type="submission" date="2016-08" db="EMBL/GenBank/DDBJ databases">
        <title>Genomes of anaerobic fungi encode conserved fungal cellulosomes for biomass hydrolysis.</title>
        <authorList>
            <consortium name="DOE Joint Genome Institute"/>
            <person name="Haitjema C.H."/>
            <person name="Gilmore S.P."/>
            <person name="Henske J.K."/>
            <person name="Solomon K.V."/>
            <person name="De Groot R."/>
            <person name="Kuo A."/>
            <person name="Mondo S.J."/>
            <person name="Salamov A.A."/>
            <person name="Labutti K."/>
            <person name="Zhao Z."/>
            <person name="Chiniquy J."/>
            <person name="Barry K."/>
            <person name="Brewer H.M."/>
            <person name="Purvine S.O."/>
            <person name="Wright A.T."/>
            <person name="Boxma B."/>
            <person name="Van Alen T."/>
            <person name="Hackstein J.H."/>
            <person name="Baker S.E."/>
            <person name="Grigoriev I.V."/>
            <person name="O'Malley M.A."/>
        </authorList>
    </citation>
    <scope>NUCLEOTIDE SEQUENCE [LARGE SCALE GENOMIC DNA]</scope>
    <source>
        <strain evidence="5">finn</strain>
    </source>
</reference>
<sequence length="263" mass="30374">MGANINFKDQMKTSLLITAIQEREYLILSYLLKQSIHVNKRDIGSYSHPLIKAIGTNNIDIVMSYIEKVFSENNKKNIEHTVENIFSITSCDGFPPLILSYLLNRKEITDVLMNRIMVNTKDYYGYSLMHYAILKRDINTIKILIHHQADINNDKYTNYALDTAIKIQDKEIFSILMNCDDIAVDQPNEFGDTPLLTLIKNHLLPVEDKKEMLELLLKKEDCDINFIEKEGNTTLIYAIIEGHLPIIKLLIDYGAEINEIYDN</sequence>
<gene>
    <name evidence="4" type="ORF">BCR36DRAFT_352700</name>
</gene>
<evidence type="ECO:0000256" key="1">
    <source>
        <dbReference type="ARBA" id="ARBA00022737"/>
    </source>
</evidence>
<name>A0A1Y1V9N6_9FUNG</name>
<evidence type="ECO:0000256" key="2">
    <source>
        <dbReference type="ARBA" id="ARBA00023043"/>
    </source>
</evidence>
<dbReference type="PROSITE" id="PS50297">
    <property type="entry name" value="ANK_REP_REGION"/>
    <property type="match status" value="2"/>
</dbReference>
<feature type="non-terminal residue" evidence="4">
    <location>
        <position position="263"/>
    </location>
</feature>